<dbReference type="Pfam" id="PF01136">
    <property type="entry name" value="Peptidase_U32"/>
    <property type="match status" value="1"/>
</dbReference>
<evidence type="ECO:0000256" key="3">
    <source>
        <dbReference type="ARBA" id="ARBA00038374"/>
    </source>
</evidence>
<keyword evidence="6" id="KW-1185">Reference proteome</keyword>
<dbReference type="Gene3D" id="2.40.30.10">
    <property type="entry name" value="Translation factors"/>
    <property type="match status" value="1"/>
</dbReference>
<comment type="similarity">
    <text evidence="3">Belongs to the peptidase U32 family.</text>
</comment>
<keyword evidence="2" id="KW-0378">Hydrolase</keyword>
<dbReference type="NCBIfam" id="NF011996">
    <property type="entry name" value="PRK15452.1"/>
    <property type="match status" value="1"/>
</dbReference>
<protein>
    <submittedName>
        <fullName evidence="5">tRNA 5-hydroxyuridine modification protein YegQ</fullName>
    </submittedName>
</protein>
<dbReference type="PANTHER" id="PTHR30217">
    <property type="entry name" value="PEPTIDASE U32 FAMILY"/>
    <property type="match status" value="1"/>
</dbReference>
<accession>A0ABS7FHZ1</accession>
<dbReference type="InterPro" id="IPR032525">
    <property type="entry name" value="Peptidase_U32_C"/>
</dbReference>
<gene>
    <name evidence="5" type="primary">yegQ</name>
    <name evidence="5" type="ORF">KIF53_18860</name>
</gene>
<sequence length="448" mass="50243">MKAPELLLPAGTLDKMRAAYDYGADAVYAGQPRYSLRARNNDFKLEELKIGIDEAHARGKQFFVASNILPHNSKIKTYMADMAPVIEMKPDALIMADPGLIMMVREKWPEVPVHLSVQANTVNYMGVKFWQKLGVSRIILSRELSLDEIAEIRQECPDMELEVFVHGALCIAYSGRCLLSGYFNHRDPNQGTCTNACRWDYKMHDTQGDDAGDVQVIQFDFNKAMEEANQSFSSCGSQQRHPLADKTYLIEEGSRPGELMPIIEDEHGTYIMNSKDLRAVEQVEKLVKIGVDSLKIEGRTKSLYYVARAAQVYRQAIDDAVAGRPFDLKLLSDLDGLANRGYTPGFLERHQTQEYQNYLTGHSKAKQSQYVGDVIEVDADGWALIEVKNRFGVGDRLEVIHPSGNRIIELAEMTRNGESVQLAAGNGMQVRIPGLQGYDSKALITRLM</sequence>
<dbReference type="Proteomes" id="UP000711178">
    <property type="component" value="Unassembled WGS sequence"/>
</dbReference>
<evidence type="ECO:0000259" key="4">
    <source>
        <dbReference type="Pfam" id="PF16325"/>
    </source>
</evidence>
<dbReference type="EMBL" id="JAHDTB010000021">
    <property type="protein sequence ID" value="MBW8289699.1"/>
    <property type="molecule type" value="Genomic_DNA"/>
</dbReference>
<dbReference type="RefSeq" id="WP_043573256.1">
    <property type="nucleotide sequence ID" value="NZ_CP142381.1"/>
</dbReference>
<evidence type="ECO:0000313" key="5">
    <source>
        <dbReference type="EMBL" id="MBW8289699.1"/>
    </source>
</evidence>
<dbReference type="Pfam" id="PF16325">
    <property type="entry name" value="Peptidase_U32_C"/>
    <property type="match status" value="1"/>
</dbReference>
<proteinExistence type="inferred from homology"/>
<name>A0ABS7FHZ1_9NEIS</name>
<evidence type="ECO:0000256" key="2">
    <source>
        <dbReference type="ARBA" id="ARBA00022801"/>
    </source>
</evidence>
<dbReference type="PROSITE" id="PS01276">
    <property type="entry name" value="PEPTIDASE_U32"/>
    <property type="match status" value="1"/>
</dbReference>
<dbReference type="GeneID" id="89686509"/>
<dbReference type="InterPro" id="IPR051454">
    <property type="entry name" value="RNA/ubiquinone_mod_enzymes"/>
</dbReference>
<comment type="caution">
    <text evidence="5">The sequence shown here is derived from an EMBL/GenBank/DDBJ whole genome shotgun (WGS) entry which is preliminary data.</text>
</comment>
<reference evidence="5 6" key="1">
    <citation type="submission" date="2021-05" db="EMBL/GenBank/DDBJ databases">
        <title>Draft Whole Genome Sequencing Of Biosensor Chromobacterium violaceum Strain CV026 Reveals A Regulatory RNA In Chromobacterium violaceum Phenotype Regulatory Network.</title>
        <authorList>
            <person name="Hong K.W."/>
            <person name="Chan K.G."/>
            <person name="Chang C.-Y."/>
        </authorList>
    </citation>
    <scope>NUCLEOTIDE SEQUENCE [LARGE SCALE GENOMIC DNA]</scope>
    <source>
        <strain evidence="5 6">ATCC 31532</strain>
    </source>
</reference>
<dbReference type="InterPro" id="IPR001539">
    <property type="entry name" value="Peptidase_U32"/>
</dbReference>
<feature type="domain" description="Peptidase family U32 C-terminal" evidence="4">
    <location>
        <begin position="367"/>
        <end position="436"/>
    </location>
</feature>
<organism evidence="5 6">
    <name type="scientific">Chromobacterium subtsugae</name>
    <dbReference type="NCBI Taxonomy" id="251747"/>
    <lineage>
        <taxon>Bacteria</taxon>
        <taxon>Pseudomonadati</taxon>
        <taxon>Pseudomonadota</taxon>
        <taxon>Betaproteobacteria</taxon>
        <taxon>Neisseriales</taxon>
        <taxon>Chromobacteriaceae</taxon>
        <taxon>Chromobacterium</taxon>
    </lineage>
</organism>
<evidence type="ECO:0000313" key="6">
    <source>
        <dbReference type="Proteomes" id="UP000711178"/>
    </source>
</evidence>
<evidence type="ECO:0000256" key="1">
    <source>
        <dbReference type="ARBA" id="ARBA00022670"/>
    </source>
</evidence>
<dbReference type="PANTHER" id="PTHR30217:SF6">
    <property type="entry name" value="TRNA HYDROXYLATION PROTEIN P"/>
    <property type="match status" value="1"/>
</dbReference>
<keyword evidence="1" id="KW-0645">Protease</keyword>